<gene>
    <name evidence="1" type="primary">Acey_s0491.g2402</name>
    <name evidence="1" type="ORF">Y032_0491g2402</name>
</gene>
<name>A0A016WWY6_9BILA</name>
<evidence type="ECO:0000313" key="1">
    <source>
        <dbReference type="EMBL" id="EYC43518.1"/>
    </source>
</evidence>
<organism evidence="1 2">
    <name type="scientific">Ancylostoma ceylanicum</name>
    <dbReference type="NCBI Taxonomy" id="53326"/>
    <lineage>
        <taxon>Eukaryota</taxon>
        <taxon>Metazoa</taxon>
        <taxon>Ecdysozoa</taxon>
        <taxon>Nematoda</taxon>
        <taxon>Chromadorea</taxon>
        <taxon>Rhabditida</taxon>
        <taxon>Rhabditina</taxon>
        <taxon>Rhabditomorpha</taxon>
        <taxon>Strongyloidea</taxon>
        <taxon>Ancylostomatidae</taxon>
        <taxon>Ancylostomatinae</taxon>
        <taxon>Ancylostoma</taxon>
    </lineage>
</organism>
<keyword evidence="2" id="KW-1185">Reference proteome</keyword>
<sequence>MRAQNEAVPNVGYMRKSNLRENCNNNPLFSKICFEANCSMAKPLSSVYTFSRGDSVAAMATTRATRRVMKPPRRAVALCQSSQNCVHAELHT</sequence>
<evidence type="ECO:0000313" key="2">
    <source>
        <dbReference type="Proteomes" id="UP000024635"/>
    </source>
</evidence>
<dbReference type="Proteomes" id="UP000024635">
    <property type="component" value="Unassembled WGS sequence"/>
</dbReference>
<proteinExistence type="predicted"/>
<dbReference type="OrthoDB" id="10264848at2759"/>
<accession>A0A016WWY6</accession>
<reference evidence="2" key="1">
    <citation type="journal article" date="2015" name="Nat. Genet.">
        <title>The genome and transcriptome of the zoonotic hookworm Ancylostoma ceylanicum identify infection-specific gene families.</title>
        <authorList>
            <person name="Schwarz E.M."/>
            <person name="Hu Y."/>
            <person name="Antoshechkin I."/>
            <person name="Miller M.M."/>
            <person name="Sternberg P.W."/>
            <person name="Aroian R.V."/>
        </authorList>
    </citation>
    <scope>NUCLEOTIDE SEQUENCE</scope>
    <source>
        <strain evidence="2">HY135</strain>
    </source>
</reference>
<dbReference type="AlphaFoldDB" id="A0A016WWY6"/>
<protein>
    <submittedName>
        <fullName evidence="1">Uncharacterized protein</fullName>
    </submittedName>
</protein>
<comment type="caution">
    <text evidence="1">The sequence shown here is derived from an EMBL/GenBank/DDBJ whole genome shotgun (WGS) entry which is preliminary data.</text>
</comment>
<dbReference type="EMBL" id="JARK01000091">
    <property type="protein sequence ID" value="EYC43518.1"/>
    <property type="molecule type" value="Genomic_DNA"/>
</dbReference>